<protein>
    <submittedName>
        <fullName evidence="2">Uncharacterized protein</fullName>
    </submittedName>
</protein>
<proteinExistence type="predicted"/>
<reference evidence="2 3" key="1">
    <citation type="journal article" date="2015" name="Nature">
        <title>rRNA introns, odd ribosomes, and small enigmatic genomes across a large radiation of phyla.</title>
        <authorList>
            <person name="Brown C.T."/>
            <person name="Hug L.A."/>
            <person name="Thomas B.C."/>
            <person name="Sharon I."/>
            <person name="Castelle C.J."/>
            <person name="Singh A."/>
            <person name="Wilkins M.J."/>
            <person name="Williams K.H."/>
            <person name="Banfield J.F."/>
        </authorList>
    </citation>
    <scope>NUCLEOTIDE SEQUENCE [LARGE SCALE GENOMIC DNA]</scope>
</reference>
<evidence type="ECO:0000256" key="1">
    <source>
        <dbReference type="SAM" id="SignalP"/>
    </source>
</evidence>
<comment type="caution">
    <text evidence="2">The sequence shown here is derived from an EMBL/GenBank/DDBJ whole genome shotgun (WGS) entry which is preliminary data.</text>
</comment>
<dbReference type="AlphaFoldDB" id="A0A0G1CJF6"/>
<name>A0A0G1CJF6_9BACT</name>
<evidence type="ECO:0000313" key="2">
    <source>
        <dbReference type="EMBL" id="KKS85619.1"/>
    </source>
</evidence>
<feature type="signal peptide" evidence="1">
    <location>
        <begin position="1"/>
        <end position="22"/>
    </location>
</feature>
<sequence length="189" mass="19715">MRIRTVILIVVLVFACGACTMAAAFVASTGLPDVLGQLGGQAVQQQKATLESLITPTGPPPTRCVDCTSTPSPVPSNTPLPSNTPRPTTIPLTATPACAQPVRVSRDQYGNEFVVAINPVPMWNETLQSYDCFYSAICPAEKRLFDSGLVIPQYVALLNGALCSAPVTATPLVLVVTATAASSATPKKS</sequence>
<accession>A0A0G1CJF6</accession>
<evidence type="ECO:0000313" key="3">
    <source>
        <dbReference type="Proteomes" id="UP000034543"/>
    </source>
</evidence>
<feature type="chain" id="PRO_5002536285" evidence="1">
    <location>
        <begin position="23"/>
        <end position="189"/>
    </location>
</feature>
<dbReference type="Proteomes" id="UP000034543">
    <property type="component" value="Unassembled WGS sequence"/>
</dbReference>
<dbReference type="STRING" id="1618436.UV59_C0006G0075"/>
<keyword evidence="1" id="KW-0732">Signal</keyword>
<dbReference type="PROSITE" id="PS51257">
    <property type="entry name" value="PROKAR_LIPOPROTEIN"/>
    <property type="match status" value="1"/>
</dbReference>
<dbReference type="EMBL" id="LCFB01000006">
    <property type="protein sequence ID" value="KKS85619.1"/>
    <property type="molecule type" value="Genomic_DNA"/>
</dbReference>
<organism evidence="2 3">
    <name type="scientific">Candidatus Gottesmanbacteria bacterium GW2011_GWA1_43_11</name>
    <dbReference type="NCBI Taxonomy" id="1618436"/>
    <lineage>
        <taxon>Bacteria</taxon>
        <taxon>Candidatus Gottesmaniibacteriota</taxon>
    </lineage>
</organism>
<gene>
    <name evidence="2" type="ORF">UV59_C0006G0075</name>
</gene>